<evidence type="ECO:0008006" key="5">
    <source>
        <dbReference type="Google" id="ProtNLM"/>
    </source>
</evidence>
<reference evidence="3" key="1">
    <citation type="submission" date="2024-05" db="EMBL/GenBank/DDBJ databases">
        <authorList>
            <person name="Luo Y.-C."/>
            <person name="Nicholds J."/>
            <person name="Mortimer T."/>
            <person name="Maboni G."/>
        </authorList>
    </citation>
    <scope>NUCLEOTIDE SEQUENCE</scope>
    <source>
        <strain evidence="4">140124</strain>
        <strain evidence="3">145849</strain>
        <strain evidence="2">145850</strain>
        <strain evidence="1">145852</strain>
    </source>
</reference>
<proteinExistence type="predicted"/>
<protein>
    <recommendedName>
        <fullName evidence="5">PD(D/E)XK endonuclease domain-containing protein</fullName>
    </recommendedName>
</protein>
<dbReference type="GO" id="GO:0003676">
    <property type="term" value="F:nucleic acid binding"/>
    <property type="evidence" value="ECO:0007669"/>
    <property type="project" value="InterPro"/>
</dbReference>
<dbReference type="AlphaFoldDB" id="A0AB39EP01"/>
<dbReference type="EMBL" id="CP158260">
    <property type="protein sequence ID" value="XDJ64362.1"/>
    <property type="molecule type" value="Genomic_DNA"/>
</dbReference>
<name>A0AB39EP01_9BURK</name>
<evidence type="ECO:0000313" key="3">
    <source>
        <dbReference type="EMBL" id="XDJ67485.1"/>
    </source>
</evidence>
<sequence>MSRLDTRLESEGAEFLVLGQLLIHRIPAYKTYTNMPGYDLVATNPERNVAVRIQVKSRWGTGAKDFPIQNFDCEFVVAVFLNRGSKDGKKEVADPDYYVLPVSIVSALPRTANWKKVSMRNVVDLDQYREAWHLISDFLNTSGKAAGEAAALASS</sequence>
<evidence type="ECO:0000313" key="4">
    <source>
        <dbReference type="EMBL" id="XDJ84981.1"/>
    </source>
</evidence>
<evidence type="ECO:0000313" key="2">
    <source>
        <dbReference type="EMBL" id="XDJ64362.1"/>
    </source>
</evidence>
<accession>A0AB39EP01</accession>
<dbReference type="EMBL" id="CP158259">
    <property type="protein sequence ID" value="XDJ61023.1"/>
    <property type="molecule type" value="Genomic_DNA"/>
</dbReference>
<dbReference type="EMBL" id="CP158268">
    <property type="protein sequence ID" value="XDJ84981.1"/>
    <property type="molecule type" value="Genomic_DNA"/>
</dbReference>
<gene>
    <name evidence="3" type="ORF">ABRY91_05510</name>
    <name evidence="1" type="ORF">ABRY92_13860</name>
    <name evidence="2" type="ORF">ABRZ03_03140</name>
    <name evidence="4" type="ORF">ABRZ08_12390</name>
</gene>
<dbReference type="Gene3D" id="3.40.1350.10">
    <property type="match status" value="1"/>
</dbReference>
<dbReference type="RefSeq" id="WP_368641642.1">
    <property type="nucleotide sequence ID" value="NZ_CP158259.1"/>
</dbReference>
<dbReference type="EMBL" id="CP158261">
    <property type="protein sequence ID" value="XDJ67485.1"/>
    <property type="molecule type" value="Genomic_DNA"/>
</dbReference>
<evidence type="ECO:0000313" key="1">
    <source>
        <dbReference type="EMBL" id="XDJ61023.1"/>
    </source>
</evidence>
<dbReference type="InterPro" id="IPR011856">
    <property type="entry name" value="tRNA_endonuc-like_dom_sf"/>
</dbReference>
<organism evidence="3">
    <name type="scientific">Castellaniella ginsengisoli</name>
    <dbReference type="NCBI Taxonomy" id="546114"/>
    <lineage>
        <taxon>Bacteria</taxon>
        <taxon>Pseudomonadati</taxon>
        <taxon>Pseudomonadota</taxon>
        <taxon>Betaproteobacteria</taxon>
        <taxon>Burkholderiales</taxon>
        <taxon>Alcaligenaceae</taxon>
        <taxon>Castellaniella</taxon>
    </lineage>
</organism>